<protein>
    <submittedName>
        <fullName evidence="1">Uncharacterized protein</fullName>
    </submittedName>
</protein>
<evidence type="ECO:0000313" key="1">
    <source>
        <dbReference type="EMBL" id="QKN85840.1"/>
    </source>
</evidence>
<dbReference type="Proteomes" id="UP000515779">
    <property type="component" value="Segment"/>
</dbReference>
<accession>A0A7D4V0U7</accession>
<sequence>MTGQIPSILYKRPGALCTWLLRIYWSTVGLSCYRLMRDINPHNLSKYHGSNRVSGPKPTV</sequence>
<proteinExistence type="predicted"/>
<reference evidence="1 2" key="1">
    <citation type="submission" date="2019-09" db="EMBL/GenBank/DDBJ databases">
        <authorList>
            <person name="Lin J."/>
            <person name="Cucic S."/>
            <person name="Klem A."/>
            <person name="Kropinski A."/>
            <person name="Anany H."/>
        </authorList>
    </citation>
    <scope>NUCLEOTIDE SEQUENCE [LARGE SCALE GENOMIC DNA]</scope>
</reference>
<organism evidence="1 2">
    <name type="scientific">Escherichia phage vB_EcoM_EC001</name>
    <dbReference type="NCBI Taxonomy" id="2739754"/>
    <lineage>
        <taxon>Viruses</taxon>
        <taxon>Duplodnaviria</taxon>
        <taxon>Heunggongvirae</taxon>
        <taxon>Uroviricota</taxon>
        <taxon>Caudoviricetes</taxon>
        <taxon>Chimalliviridae</taxon>
        <taxon>Seoulvirus</taxon>
        <taxon>Seoulvirus SPN3US</taxon>
    </lineage>
</organism>
<name>A0A7D4V0U7_9CAUD</name>
<dbReference type="EMBL" id="MN445185">
    <property type="protein sequence ID" value="QKN85840.1"/>
    <property type="molecule type" value="Genomic_DNA"/>
</dbReference>
<evidence type="ECO:0000313" key="2">
    <source>
        <dbReference type="Proteomes" id="UP000515779"/>
    </source>
</evidence>
<gene>
    <name evidence="1" type="ORF">ACEC001_0040</name>
</gene>